<keyword evidence="2 5" id="KW-0812">Transmembrane</keyword>
<dbReference type="PANTHER" id="PTHR46157">
    <property type="entry name" value="K(+) EFFLUX ANTIPORTER 3, CHLOROPLASTIC"/>
    <property type="match status" value="1"/>
</dbReference>
<evidence type="ECO:0000256" key="4">
    <source>
        <dbReference type="ARBA" id="ARBA00023136"/>
    </source>
</evidence>
<sequence length="109" mass="11822">MALAAIVTIRAKETSLEQSRILIDILIFLAAAIIVLPIFHRFKISPILGYMAAGILIGPSAFALIEDNDGAHALAEFGVVFLLFMIGLELSVERLRSIGSRTFLLGLLQ</sequence>
<organism evidence="7">
    <name type="scientific">hydrothermal vent metagenome</name>
    <dbReference type="NCBI Taxonomy" id="652676"/>
    <lineage>
        <taxon>unclassified sequences</taxon>
        <taxon>metagenomes</taxon>
        <taxon>ecological metagenomes</taxon>
    </lineage>
</organism>
<name>A0A3B0U0A1_9ZZZZ</name>
<keyword evidence="3 5" id="KW-1133">Transmembrane helix</keyword>
<dbReference type="GO" id="GO:0015297">
    <property type="term" value="F:antiporter activity"/>
    <property type="evidence" value="ECO:0007669"/>
    <property type="project" value="InterPro"/>
</dbReference>
<proteinExistence type="predicted"/>
<accession>A0A3B0U0A1</accession>
<dbReference type="PANTHER" id="PTHR46157:SF4">
    <property type="entry name" value="K(+) EFFLUX ANTIPORTER 3, CHLOROPLASTIC"/>
    <property type="match status" value="1"/>
</dbReference>
<dbReference type="Pfam" id="PF00999">
    <property type="entry name" value="Na_H_Exchanger"/>
    <property type="match status" value="1"/>
</dbReference>
<dbReference type="GO" id="GO:1902600">
    <property type="term" value="P:proton transmembrane transport"/>
    <property type="evidence" value="ECO:0007669"/>
    <property type="project" value="InterPro"/>
</dbReference>
<evidence type="ECO:0000256" key="5">
    <source>
        <dbReference type="SAM" id="Phobius"/>
    </source>
</evidence>
<comment type="subcellular location">
    <subcellularLocation>
        <location evidence="1">Membrane</location>
        <topology evidence="1">Multi-pass membrane protein</topology>
    </subcellularLocation>
</comment>
<dbReference type="GO" id="GO:0016020">
    <property type="term" value="C:membrane"/>
    <property type="evidence" value="ECO:0007669"/>
    <property type="project" value="UniProtKB-SubCell"/>
</dbReference>
<feature type="transmembrane region" description="Helical" evidence="5">
    <location>
        <begin position="71"/>
        <end position="92"/>
    </location>
</feature>
<evidence type="ECO:0000256" key="2">
    <source>
        <dbReference type="ARBA" id="ARBA00022692"/>
    </source>
</evidence>
<evidence type="ECO:0000313" key="7">
    <source>
        <dbReference type="EMBL" id="VAW23708.1"/>
    </source>
</evidence>
<feature type="transmembrane region" description="Helical" evidence="5">
    <location>
        <begin position="21"/>
        <end position="40"/>
    </location>
</feature>
<evidence type="ECO:0000256" key="1">
    <source>
        <dbReference type="ARBA" id="ARBA00004141"/>
    </source>
</evidence>
<dbReference type="InterPro" id="IPR038770">
    <property type="entry name" value="Na+/solute_symporter_sf"/>
</dbReference>
<feature type="transmembrane region" description="Helical" evidence="5">
    <location>
        <begin position="47"/>
        <end position="65"/>
    </location>
</feature>
<reference evidence="7" key="1">
    <citation type="submission" date="2018-06" db="EMBL/GenBank/DDBJ databases">
        <authorList>
            <person name="Zhirakovskaya E."/>
        </authorList>
    </citation>
    <scope>NUCLEOTIDE SEQUENCE</scope>
</reference>
<dbReference type="AlphaFoldDB" id="A0A3B0U0A1"/>
<dbReference type="InterPro" id="IPR006153">
    <property type="entry name" value="Cation/H_exchanger_TM"/>
</dbReference>
<evidence type="ECO:0000259" key="6">
    <source>
        <dbReference type="Pfam" id="PF00999"/>
    </source>
</evidence>
<evidence type="ECO:0000256" key="3">
    <source>
        <dbReference type="ARBA" id="ARBA00022989"/>
    </source>
</evidence>
<protein>
    <submittedName>
        <fullName evidence="7">Inner membrane protein, KefB/KefC family</fullName>
    </submittedName>
</protein>
<dbReference type="EMBL" id="UOEQ01000481">
    <property type="protein sequence ID" value="VAW23708.1"/>
    <property type="molecule type" value="Genomic_DNA"/>
</dbReference>
<gene>
    <name evidence="7" type="ORF">MNBD_ALPHA11-954</name>
</gene>
<keyword evidence="4 5" id="KW-0472">Membrane</keyword>
<feature type="non-terminal residue" evidence="7">
    <location>
        <position position="109"/>
    </location>
</feature>
<dbReference type="Gene3D" id="1.20.1530.20">
    <property type="match status" value="1"/>
</dbReference>
<feature type="domain" description="Cation/H+ exchanger transmembrane" evidence="6">
    <location>
        <begin position="31"/>
        <end position="108"/>
    </location>
</feature>